<proteinExistence type="predicted"/>
<evidence type="ECO:0000256" key="1">
    <source>
        <dbReference type="SAM" id="Phobius"/>
    </source>
</evidence>
<keyword evidence="1" id="KW-0812">Transmembrane</keyword>
<dbReference type="AlphaFoldDB" id="A0AAW1QKN5"/>
<dbReference type="Gene3D" id="1.20.120.20">
    <property type="entry name" value="Apolipoprotein"/>
    <property type="match status" value="1"/>
</dbReference>
<accession>A0AAW1QKN5</accession>
<comment type="caution">
    <text evidence="2">The sequence shown here is derived from an EMBL/GenBank/DDBJ whole genome shotgun (WGS) entry which is preliminary data.</text>
</comment>
<reference evidence="2 3" key="1">
    <citation type="journal article" date="2024" name="Nat. Commun.">
        <title>Phylogenomics reveals the evolutionary origins of lichenization in chlorophyte algae.</title>
        <authorList>
            <person name="Puginier C."/>
            <person name="Libourel C."/>
            <person name="Otte J."/>
            <person name="Skaloud P."/>
            <person name="Haon M."/>
            <person name="Grisel S."/>
            <person name="Petersen M."/>
            <person name="Berrin J.G."/>
            <person name="Delaux P.M."/>
            <person name="Dal Grande F."/>
            <person name="Keller J."/>
        </authorList>
    </citation>
    <scope>NUCLEOTIDE SEQUENCE [LARGE SCALE GENOMIC DNA]</scope>
    <source>
        <strain evidence="2 3">SAG 245.80</strain>
    </source>
</reference>
<gene>
    <name evidence="2" type="ORF">WJX81_006322</name>
</gene>
<organism evidence="2 3">
    <name type="scientific">Elliptochloris bilobata</name>
    <dbReference type="NCBI Taxonomy" id="381761"/>
    <lineage>
        <taxon>Eukaryota</taxon>
        <taxon>Viridiplantae</taxon>
        <taxon>Chlorophyta</taxon>
        <taxon>core chlorophytes</taxon>
        <taxon>Trebouxiophyceae</taxon>
        <taxon>Trebouxiophyceae incertae sedis</taxon>
        <taxon>Elliptochloris clade</taxon>
        <taxon>Elliptochloris</taxon>
    </lineage>
</organism>
<name>A0AAW1QKN5_9CHLO</name>
<feature type="transmembrane region" description="Helical" evidence="1">
    <location>
        <begin position="320"/>
        <end position="339"/>
    </location>
</feature>
<dbReference type="Proteomes" id="UP001445335">
    <property type="component" value="Unassembled WGS sequence"/>
</dbReference>
<dbReference type="EMBL" id="JALJOU010000092">
    <property type="protein sequence ID" value="KAK9821997.1"/>
    <property type="molecule type" value="Genomic_DNA"/>
</dbReference>
<sequence length="342" mass="36167">MASMISSMQLAARPHTAPRRCSPRVVTVRSAASGGAFGNSYSPRPSWEELVEAQWARLGATGEFLRGKAAQAKRASPAHEQTLRTPSKRVEAPIAAQVFASDSTSDAIKKGGDKLEDAADNVADGIRGGKDDVKGAARDVKGDIKGAGRNARSEVDNAERDTKRAGNKLVDGFKDAADDLGDGIKNAGDRLTGRTEEDKAKDWLLQYKHVAFAHGVLRAATVVLLLSQLGGLSTAFASLIRWGEKLFGAAEVFTSAALSARAQLGLTAVTGALLATDYEAYRNHAWSDVKGKVVIELFYNAAAAVGGFLLIQSGKLSPGFGIFVALAVVFLAWNGYVYAKNT</sequence>
<protein>
    <submittedName>
        <fullName evidence="2">Uncharacterized protein</fullName>
    </submittedName>
</protein>
<evidence type="ECO:0000313" key="3">
    <source>
        <dbReference type="Proteomes" id="UP001445335"/>
    </source>
</evidence>
<keyword evidence="1" id="KW-1133">Transmembrane helix</keyword>
<evidence type="ECO:0000313" key="2">
    <source>
        <dbReference type="EMBL" id="KAK9821997.1"/>
    </source>
</evidence>
<keyword evidence="3" id="KW-1185">Reference proteome</keyword>
<keyword evidence="1" id="KW-0472">Membrane</keyword>